<dbReference type="InterPro" id="IPR001633">
    <property type="entry name" value="EAL_dom"/>
</dbReference>
<dbReference type="SUPFAM" id="SSF55785">
    <property type="entry name" value="PYP-like sensor domain (PAS domain)"/>
    <property type="match status" value="1"/>
</dbReference>
<dbReference type="NCBIfam" id="TIGR00254">
    <property type="entry name" value="GGDEF"/>
    <property type="match status" value="1"/>
</dbReference>
<evidence type="ECO:0000259" key="2">
    <source>
        <dbReference type="PROSITE" id="PS50110"/>
    </source>
</evidence>
<dbReference type="InterPro" id="IPR035919">
    <property type="entry name" value="EAL_sf"/>
</dbReference>
<dbReference type="PANTHER" id="PTHR44757">
    <property type="entry name" value="DIGUANYLATE CYCLASE DGCP"/>
    <property type="match status" value="1"/>
</dbReference>
<evidence type="ECO:0000259" key="4">
    <source>
        <dbReference type="PROSITE" id="PS50887"/>
    </source>
</evidence>
<dbReference type="CDD" id="cd01948">
    <property type="entry name" value="EAL"/>
    <property type="match status" value="1"/>
</dbReference>
<dbReference type="PROSITE" id="PS50883">
    <property type="entry name" value="EAL"/>
    <property type="match status" value="1"/>
</dbReference>
<evidence type="ECO:0008006" key="7">
    <source>
        <dbReference type="Google" id="ProtNLM"/>
    </source>
</evidence>
<dbReference type="Pfam" id="PF00072">
    <property type="entry name" value="Response_reg"/>
    <property type="match status" value="1"/>
</dbReference>
<dbReference type="Gene3D" id="3.40.50.2300">
    <property type="match status" value="1"/>
</dbReference>
<dbReference type="Gene3D" id="3.30.70.270">
    <property type="match status" value="1"/>
</dbReference>
<dbReference type="AlphaFoldDB" id="A0A198A3K0"/>
<dbReference type="OrthoDB" id="9759607at2"/>
<name>A0A198A3K0_9BACL</name>
<accession>A0A198A3K0</accession>
<proteinExistence type="predicted"/>
<dbReference type="InterPro" id="IPR000160">
    <property type="entry name" value="GGDEF_dom"/>
</dbReference>
<feature type="domain" description="EAL" evidence="3">
    <location>
        <begin position="462"/>
        <end position="715"/>
    </location>
</feature>
<dbReference type="GO" id="GO:0000160">
    <property type="term" value="P:phosphorelay signal transduction system"/>
    <property type="evidence" value="ECO:0007669"/>
    <property type="project" value="InterPro"/>
</dbReference>
<dbReference type="SUPFAM" id="SSF141868">
    <property type="entry name" value="EAL domain-like"/>
    <property type="match status" value="1"/>
</dbReference>
<dbReference type="EMBL" id="LYPB01000077">
    <property type="protein sequence ID" value="OAS16059.1"/>
    <property type="molecule type" value="Genomic_DNA"/>
</dbReference>
<dbReference type="InterPro" id="IPR043128">
    <property type="entry name" value="Rev_trsase/Diguanyl_cyclase"/>
</dbReference>
<evidence type="ECO:0000259" key="3">
    <source>
        <dbReference type="PROSITE" id="PS50883"/>
    </source>
</evidence>
<dbReference type="InterPro" id="IPR011006">
    <property type="entry name" value="CheY-like_superfamily"/>
</dbReference>
<dbReference type="InterPro" id="IPR001789">
    <property type="entry name" value="Sig_transdc_resp-reg_receiver"/>
</dbReference>
<dbReference type="SUPFAM" id="SSF55073">
    <property type="entry name" value="Nucleotide cyclase"/>
    <property type="match status" value="1"/>
</dbReference>
<gene>
    <name evidence="5" type="ORF">A8708_05635</name>
</gene>
<sequence>MRTIRVLIVDDSIVMRNMIAKLFDQDPQFRVVGFAVNGINALDKIVELQPDLVTLDIEMPEMDGLTALNQIMTFHPVPVIMLSSYTEEGSNAAMKALEYGAMDFFQKETLFQSTRNILMEEEFLLRCKTAMNKKVFLRNETNMLGNEQSVKSHIEMLTFLLKMEEDLFQFQKELHQKISQQNGLLIKFRKDQDEFIYTTWQGCLFDRMGIKEKHAIGKDLHAIFPPYMANHMEQYYEFAWSREEVVDFETEWHGYYFLTVLRPIKDNGVIREVISLTVDITESRSMEERIRYLVLHDSVTGLPNRQVLTKWMEDAIFHKECFAVLFVNLDQFKLVNETLGHDIGDRILQVIARRLKNSFLTQNLNVFRVGSDEFIGLVKHKSKNELDAYTQNITKSINQPIRIKEHEIYMSPSIGISQFPEDDQDPETLVRFADIAMDYAKELGGNQVQFFSPHIYAKTVRRMMLEKHLRKALEKNEFVLMYQPQVNVIANEIVGFESLIRWDSPQLGRVSPLEFIPIAEETGLIYSIGKWVIEKACAQNKHWQNLGLPKVSMAVNLSSKQFYDRSLCEQIANILQVTGLEPQYLELEITESMTMDVQVALATLNSFNNMGLQIAMDDFGTGYSSLSYLKEFPIHHLKIDQSFVKDISVNPTHAAIVNTIITLARNLKINVIAEGVENEADLKVLQDFQCDTVQGYLFGRPVGASEVPEIFAKFARESVQSSDA</sequence>
<dbReference type="CDD" id="cd01949">
    <property type="entry name" value="GGDEF"/>
    <property type="match status" value="1"/>
</dbReference>
<dbReference type="PROSITE" id="PS50110">
    <property type="entry name" value="RESPONSE_REGULATORY"/>
    <property type="match status" value="1"/>
</dbReference>
<dbReference type="Pfam" id="PF00990">
    <property type="entry name" value="GGDEF"/>
    <property type="match status" value="1"/>
</dbReference>
<dbReference type="InterPro" id="IPR029787">
    <property type="entry name" value="Nucleotide_cyclase"/>
</dbReference>
<dbReference type="RefSeq" id="WP_068667673.1">
    <property type="nucleotide sequence ID" value="NZ_LYPB01000077.1"/>
</dbReference>
<evidence type="ECO:0000313" key="6">
    <source>
        <dbReference type="Proteomes" id="UP000078454"/>
    </source>
</evidence>
<dbReference type="SMART" id="SM00448">
    <property type="entry name" value="REC"/>
    <property type="match status" value="1"/>
</dbReference>
<evidence type="ECO:0000256" key="1">
    <source>
        <dbReference type="PROSITE-ProRule" id="PRU00169"/>
    </source>
</evidence>
<dbReference type="InterPro" id="IPR035965">
    <property type="entry name" value="PAS-like_dom_sf"/>
</dbReference>
<dbReference type="FunFam" id="3.20.20.450:FF:000001">
    <property type="entry name" value="Cyclic di-GMP phosphodiesterase yahA"/>
    <property type="match status" value="1"/>
</dbReference>
<feature type="domain" description="GGDEF" evidence="4">
    <location>
        <begin position="320"/>
        <end position="453"/>
    </location>
</feature>
<comment type="caution">
    <text evidence="5">The sequence shown here is derived from an EMBL/GenBank/DDBJ whole genome shotgun (WGS) entry which is preliminary data.</text>
</comment>
<reference evidence="5 6" key="1">
    <citation type="submission" date="2016-05" db="EMBL/GenBank/DDBJ databases">
        <title>Paenibacillus sp. 1ZS3-15 nov., isolated from the rhizosphere soil.</title>
        <authorList>
            <person name="Zhang X.X."/>
            <person name="Zhang J."/>
        </authorList>
    </citation>
    <scope>NUCLEOTIDE SEQUENCE [LARGE SCALE GENOMIC DNA]</scope>
    <source>
        <strain evidence="5 6">1ZS3-15</strain>
    </source>
</reference>
<dbReference type="SUPFAM" id="SSF52172">
    <property type="entry name" value="CheY-like"/>
    <property type="match status" value="1"/>
</dbReference>
<dbReference type="SMART" id="SM00267">
    <property type="entry name" value="GGDEF"/>
    <property type="match status" value="1"/>
</dbReference>
<dbReference type="CDD" id="cd17541">
    <property type="entry name" value="REC_CheB-like"/>
    <property type="match status" value="1"/>
</dbReference>
<dbReference type="SMART" id="SM00052">
    <property type="entry name" value="EAL"/>
    <property type="match status" value="1"/>
</dbReference>
<dbReference type="STRING" id="1850517.A8708_05635"/>
<dbReference type="PANTHER" id="PTHR44757:SF2">
    <property type="entry name" value="BIOFILM ARCHITECTURE MAINTENANCE PROTEIN MBAA"/>
    <property type="match status" value="1"/>
</dbReference>
<keyword evidence="6" id="KW-1185">Reference proteome</keyword>
<organism evidence="5 6">
    <name type="scientific">Paenibacillus oryzisoli</name>
    <dbReference type="NCBI Taxonomy" id="1850517"/>
    <lineage>
        <taxon>Bacteria</taxon>
        <taxon>Bacillati</taxon>
        <taxon>Bacillota</taxon>
        <taxon>Bacilli</taxon>
        <taxon>Bacillales</taxon>
        <taxon>Paenibacillaceae</taxon>
        <taxon>Paenibacillus</taxon>
    </lineage>
</organism>
<dbReference type="PROSITE" id="PS50887">
    <property type="entry name" value="GGDEF"/>
    <property type="match status" value="1"/>
</dbReference>
<dbReference type="Gene3D" id="3.20.20.450">
    <property type="entry name" value="EAL domain"/>
    <property type="match status" value="1"/>
</dbReference>
<dbReference type="Pfam" id="PF00563">
    <property type="entry name" value="EAL"/>
    <property type="match status" value="1"/>
</dbReference>
<dbReference type="Proteomes" id="UP000078454">
    <property type="component" value="Unassembled WGS sequence"/>
</dbReference>
<keyword evidence="1" id="KW-0597">Phosphoprotein</keyword>
<feature type="domain" description="Response regulatory" evidence="2">
    <location>
        <begin position="5"/>
        <end position="122"/>
    </location>
</feature>
<protein>
    <recommendedName>
        <fullName evidence="7">Diguanylate cyclase</fullName>
    </recommendedName>
</protein>
<evidence type="ECO:0000313" key="5">
    <source>
        <dbReference type="EMBL" id="OAS16059.1"/>
    </source>
</evidence>
<feature type="modified residue" description="4-aspartylphosphate" evidence="1">
    <location>
        <position position="56"/>
    </location>
</feature>
<dbReference type="InterPro" id="IPR052155">
    <property type="entry name" value="Biofilm_reg_signaling"/>
</dbReference>
<dbReference type="Gene3D" id="3.30.450.20">
    <property type="entry name" value="PAS domain"/>
    <property type="match status" value="1"/>
</dbReference>